<evidence type="ECO:0000256" key="3">
    <source>
        <dbReference type="ARBA" id="ARBA00023015"/>
    </source>
</evidence>
<evidence type="ECO:0000259" key="9">
    <source>
        <dbReference type="PROSITE" id="PS50888"/>
    </source>
</evidence>
<dbReference type="InterPro" id="IPR031867">
    <property type="entry name" value="MiT/TFE_N"/>
</dbReference>
<evidence type="ECO:0000256" key="5">
    <source>
        <dbReference type="ARBA" id="ARBA00023163"/>
    </source>
</evidence>
<feature type="region of interest" description="Disordered" evidence="8">
    <location>
        <begin position="99"/>
        <end position="124"/>
    </location>
</feature>
<feature type="coiled-coil region" evidence="7">
    <location>
        <begin position="626"/>
        <end position="653"/>
    </location>
</feature>
<dbReference type="PANTHER" id="PTHR45776">
    <property type="entry name" value="MIP04163P"/>
    <property type="match status" value="1"/>
</dbReference>
<dbReference type="EMBL" id="CAKKLH010000159">
    <property type="protein sequence ID" value="CAH0104932.1"/>
    <property type="molecule type" value="Genomic_DNA"/>
</dbReference>
<evidence type="ECO:0000313" key="11">
    <source>
        <dbReference type="Proteomes" id="UP000789390"/>
    </source>
</evidence>
<dbReference type="SUPFAM" id="SSF47459">
    <property type="entry name" value="HLH, helix-loop-helix DNA-binding domain"/>
    <property type="match status" value="1"/>
</dbReference>
<evidence type="ECO:0000256" key="7">
    <source>
        <dbReference type="SAM" id="Coils"/>
    </source>
</evidence>
<dbReference type="AlphaFoldDB" id="A0A8J2WF46"/>
<keyword evidence="5" id="KW-0804">Transcription</keyword>
<evidence type="ECO:0000256" key="6">
    <source>
        <dbReference type="ARBA" id="ARBA00023242"/>
    </source>
</evidence>
<dbReference type="GO" id="GO:0000981">
    <property type="term" value="F:DNA-binding transcription factor activity, RNA polymerase II-specific"/>
    <property type="evidence" value="ECO:0007669"/>
    <property type="project" value="TreeGrafter"/>
</dbReference>
<keyword evidence="3" id="KW-0805">Transcription regulation</keyword>
<dbReference type="InterPro" id="IPR036638">
    <property type="entry name" value="HLH_DNA-bd_sf"/>
</dbReference>
<dbReference type="InterPro" id="IPR011598">
    <property type="entry name" value="bHLH_dom"/>
</dbReference>
<comment type="caution">
    <text evidence="10">The sequence shown here is derived from an EMBL/GenBank/DDBJ whole genome shotgun (WGS) entry which is preliminary data.</text>
</comment>
<dbReference type="Pfam" id="PF00010">
    <property type="entry name" value="HLH"/>
    <property type="match status" value="1"/>
</dbReference>
<evidence type="ECO:0000313" key="10">
    <source>
        <dbReference type="EMBL" id="CAH0104932.1"/>
    </source>
</evidence>
<evidence type="ECO:0000256" key="8">
    <source>
        <dbReference type="SAM" id="MobiDB-lite"/>
    </source>
</evidence>
<evidence type="ECO:0000256" key="1">
    <source>
        <dbReference type="ARBA" id="ARBA00004123"/>
    </source>
</evidence>
<feature type="compositionally biased region" description="Low complexity" evidence="8">
    <location>
        <begin position="463"/>
        <end position="481"/>
    </location>
</feature>
<accession>A0A8J2WF46</accession>
<evidence type="ECO:0000256" key="2">
    <source>
        <dbReference type="ARBA" id="ARBA00008289"/>
    </source>
</evidence>
<keyword evidence="11" id="KW-1185">Reference proteome</keyword>
<feature type="domain" description="BHLH" evidence="9">
    <location>
        <begin position="556"/>
        <end position="619"/>
    </location>
</feature>
<dbReference type="GO" id="GO:0000978">
    <property type="term" value="F:RNA polymerase II cis-regulatory region sequence-specific DNA binding"/>
    <property type="evidence" value="ECO:0007669"/>
    <property type="project" value="TreeGrafter"/>
</dbReference>
<feature type="compositionally biased region" description="Basic residues" evidence="8">
    <location>
        <begin position="484"/>
        <end position="504"/>
    </location>
</feature>
<gene>
    <name evidence="10" type="ORF">DGAL_LOCUS7862</name>
</gene>
<dbReference type="GO" id="GO:0046983">
    <property type="term" value="F:protein dimerization activity"/>
    <property type="evidence" value="ECO:0007669"/>
    <property type="project" value="InterPro"/>
</dbReference>
<dbReference type="OrthoDB" id="6242697at2759"/>
<dbReference type="PROSITE" id="PS50888">
    <property type="entry name" value="BHLH"/>
    <property type="match status" value="1"/>
</dbReference>
<organism evidence="10 11">
    <name type="scientific">Daphnia galeata</name>
    <dbReference type="NCBI Taxonomy" id="27404"/>
    <lineage>
        <taxon>Eukaryota</taxon>
        <taxon>Metazoa</taxon>
        <taxon>Ecdysozoa</taxon>
        <taxon>Arthropoda</taxon>
        <taxon>Crustacea</taxon>
        <taxon>Branchiopoda</taxon>
        <taxon>Diplostraca</taxon>
        <taxon>Cladocera</taxon>
        <taxon>Anomopoda</taxon>
        <taxon>Daphniidae</taxon>
        <taxon>Daphnia</taxon>
    </lineage>
</organism>
<feature type="region of interest" description="Disordered" evidence="8">
    <location>
        <begin position="158"/>
        <end position="203"/>
    </location>
</feature>
<feature type="compositionally biased region" description="Low complexity" evidence="8">
    <location>
        <begin position="190"/>
        <end position="201"/>
    </location>
</feature>
<feature type="compositionally biased region" description="Basic and acidic residues" evidence="8">
    <location>
        <begin position="755"/>
        <end position="778"/>
    </location>
</feature>
<dbReference type="Proteomes" id="UP000789390">
    <property type="component" value="Unassembled WGS sequence"/>
</dbReference>
<dbReference type="SMART" id="SM00353">
    <property type="entry name" value="HLH"/>
    <property type="match status" value="1"/>
</dbReference>
<keyword evidence="6" id="KW-0539">Nucleus</keyword>
<feature type="compositionally biased region" description="Basic and acidic residues" evidence="8">
    <location>
        <begin position="690"/>
        <end position="700"/>
    </location>
</feature>
<feature type="region of interest" description="Disordered" evidence="8">
    <location>
        <begin position="755"/>
        <end position="800"/>
    </location>
</feature>
<proteinExistence type="inferred from homology"/>
<comment type="similarity">
    <text evidence="2">Belongs to the MiT/TFE family.</text>
</comment>
<dbReference type="PANTHER" id="PTHR45776:SF2">
    <property type="entry name" value="MIP04163P"/>
    <property type="match status" value="1"/>
</dbReference>
<comment type="subcellular location">
    <subcellularLocation>
        <location evidence="1">Nucleus</location>
    </subcellularLocation>
</comment>
<keyword evidence="7" id="KW-0175">Coiled coil</keyword>
<dbReference type="Pfam" id="PF15951">
    <property type="entry name" value="MITF_TFEB_C_3_N"/>
    <property type="match status" value="1"/>
</dbReference>
<keyword evidence="4" id="KW-0238">DNA-binding</keyword>
<reference evidence="10" key="1">
    <citation type="submission" date="2021-11" db="EMBL/GenBank/DDBJ databases">
        <authorList>
            <person name="Schell T."/>
        </authorList>
    </citation>
    <scope>NUCLEOTIDE SEQUENCE</scope>
    <source>
        <strain evidence="10">M5</strain>
    </source>
</reference>
<feature type="region of interest" description="Disordered" evidence="8">
    <location>
        <begin position="456"/>
        <end position="504"/>
    </location>
</feature>
<name>A0A8J2WF46_9CRUS</name>
<dbReference type="Gene3D" id="4.10.280.10">
    <property type="entry name" value="Helix-loop-helix DNA-binding domain"/>
    <property type="match status" value="1"/>
</dbReference>
<feature type="compositionally biased region" description="Low complexity" evidence="8">
    <location>
        <begin position="101"/>
        <end position="119"/>
    </location>
</feature>
<sequence length="800" mass="87970">MRRCDTLAVEKFRIASNRLFCYWNSQLTTLLLVVVVVCSQSDTSITVTMSGPNALSGQGGGIYHQSSNYLSPRAQAPPPPYPGGLTPYHSPYVSPYATPFQTPSPSPLSSVQSSPVTSTCRTKGPGIDEELAMILESDPFIWEQQPGNIHQSAIQETMKQPPPYPLQPDRVTGRPPHPRSSPAAQPSRTQLKQQLQRQQLEQQERRERELIKLHQSNGRASSCPSVKMGIPIIVPLPPPPPPQPIVDPVSVPPQVLTVRTRLENPTLYHVIESRKRQVREFLQQGHQQQTTTNSFPLDQRPLVAVSSAPPGGFVIPLTQHPSSSAPPTDAEADDFLEDILNLEAGLEEADRNRVMDTTSEHHHQHQTLAPEVSDSGSLMEHFLTLSSTLHHHVDHVPMLELPTCHSKPMTSGNTNSNNSPPVAAAASAAKGTTTSVSDNADYVPIITGAFTAAGLKGSGSGLTSGPPSSLTSPMTSPTSSPCHHPLRSSSHHGNHHHHHHHHHRGSIDSVFVDLDLSGSGTEFGAGGLSTNLGNGISADSIGGGVVDLRALAKDRQKKDNHNMIERRRRFNINDRIKELGTLLPKSNDPDMCRYYDCFRDVRQNKGGILKASVDYIRRLRHDRDRLAQNEARQRQLELQNRRLLLRIQQLELQAKTHGLPLPASDSEVTWTDPHLTSAPLTPSTPPYIKTEPRDDNSFRKVPDLIPDIGGGGLAVGCEFSSLDDFMEDDFNQATRGDPLLSSSHASGNQTHMISHFETHPDDHHHHHQGETDLSRDRNYQPSEEDESLSPESLDRMELSA</sequence>
<protein>
    <recommendedName>
        <fullName evidence="9">BHLH domain-containing protein</fullName>
    </recommendedName>
</protein>
<dbReference type="GO" id="GO:0005634">
    <property type="term" value="C:nucleus"/>
    <property type="evidence" value="ECO:0007669"/>
    <property type="project" value="UniProtKB-SubCell"/>
</dbReference>
<feature type="region of interest" description="Disordered" evidence="8">
    <location>
        <begin position="674"/>
        <end position="700"/>
    </location>
</feature>
<evidence type="ECO:0000256" key="4">
    <source>
        <dbReference type="ARBA" id="ARBA00023125"/>
    </source>
</evidence>